<name>A0A517DQ94_9FIRM</name>
<dbReference type="OrthoDB" id="1684850at2"/>
<reference evidence="1 2" key="1">
    <citation type="submission" date="2019-02" db="EMBL/GenBank/DDBJ databases">
        <title>Closed genome of Sporomusa termitida DSM 4440.</title>
        <authorList>
            <person name="Poehlein A."/>
            <person name="Daniel R."/>
        </authorList>
    </citation>
    <scope>NUCLEOTIDE SEQUENCE [LARGE SCALE GENOMIC DNA]</scope>
    <source>
        <strain evidence="1 2">DSM 4440</strain>
    </source>
</reference>
<sequence length="91" mass="10271">MKLGILACSIYQPELEVVLAQIRRDRLFACELVVTYLPLKLHSNLKHLKAAIITALAEIAADRLILLYGSKCHPEFDDFLQKYQLGRVCSG</sequence>
<evidence type="ECO:0000313" key="1">
    <source>
        <dbReference type="EMBL" id="QDR79446.1"/>
    </source>
</evidence>
<dbReference type="Proteomes" id="UP000320776">
    <property type="component" value="Chromosome"/>
</dbReference>
<protein>
    <submittedName>
        <fullName evidence="1">Uncharacterized protein</fullName>
    </submittedName>
</protein>
<evidence type="ECO:0000313" key="2">
    <source>
        <dbReference type="Proteomes" id="UP000320776"/>
    </source>
</evidence>
<dbReference type="RefSeq" id="WP_144349093.1">
    <property type="nucleotide sequence ID" value="NZ_CP036259.1"/>
</dbReference>
<dbReference type="EMBL" id="CP036259">
    <property type="protein sequence ID" value="QDR79446.1"/>
    <property type="molecule type" value="Genomic_DNA"/>
</dbReference>
<proteinExistence type="predicted"/>
<dbReference type="AlphaFoldDB" id="A0A517DQ94"/>
<gene>
    <name evidence="1" type="ORF">SPTER_07210</name>
</gene>
<accession>A0A517DQ94</accession>
<dbReference type="KEGG" id="sted:SPTER_07210"/>
<organism evidence="1 2">
    <name type="scientific">Sporomusa termitida</name>
    <dbReference type="NCBI Taxonomy" id="2377"/>
    <lineage>
        <taxon>Bacteria</taxon>
        <taxon>Bacillati</taxon>
        <taxon>Bacillota</taxon>
        <taxon>Negativicutes</taxon>
        <taxon>Selenomonadales</taxon>
        <taxon>Sporomusaceae</taxon>
        <taxon>Sporomusa</taxon>
    </lineage>
</organism>
<keyword evidence="2" id="KW-1185">Reference proteome</keyword>